<evidence type="ECO:0000256" key="6">
    <source>
        <dbReference type="ARBA" id="ARBA00022723"/>
    </source>
</evidence>
<evidence type="ECO:0000256" key="2">
    <source>
        <dbReference type="ARBA" id="ARBA00008109"/>
    </source>
</evidence>
<dbReference type="InterPro" id="IPR006539">
    <property type="entry name" value="P-type_ATPase_IV"/>
</dbReference>
<feature type="region of interest" description="Disordered" evidence="16">
    <location>
        <begin position="691"/>
        <end position="748"/>
    </location>
</feature>
<dbReference type="InterPro" id="IPR001757">
    <property type="entry name" value="P_typ_ATPase"/>
</dbReference>
<dbReference type="OrthoDB" id="377733at2759"/>
<protein>
    <recommendedName>
        <fullName evidence="15">Phospholipid-transporting ATPase</fullName>
        <ecNumber evidence="15">7.6.2.1</ecNumber>
    </recommendedName>
</protein>
<dbReference type="GO" id="GO:0016887">
    <property type="term" value="F:ATP hydrolysis activity"/>
    <property type="evidence" value="ECO:0007669"/>
    <property type="project" value="InterPro"/>
</dbReference>
<dbReference type="EMBL" id="MCGT01000027">
    <property type="protein sequence ID" value="ORX49075.1"/>
    <property type="molecule type" value="Genomic_DNA"/>
</dbReference>
<feature type="transmembrane region" description="Helical" evidence="15">
    <location>
        <begin position="1387"/>
        <end position="1405"/>
    </location>
</feature>
<keyword evidence="5 15" id="KW-0812">Transmembrane</keyword>
<feature type="region of interest" description="Disordered" evidence="16">
    <location>
        <begin position="203"/>
        <end position="255"/>
    </location>
</feature>
<proteinExistence type="inferred from homology"/>
<keyword evidence="9 15" id="KW-0460">Magnesium</keyword>
<dbReference type="GO" id="GO:0000287">
    <property type="term" value="F:magnesium ion binding"/>
    <property type="evidence" value="ECO:0007669"/>
    <property type="project" value="UniProtKB-UniRule"/>
</dbReference>
<dbReference type="SUPFAM" id="SSF81665">
    <property type="entry name" value="Calcium ATPase, transmembrane domain M"/>
    <property type="match status" value="1"/>
</dbReference>
<evidence type="ECO:0000256" key="4">
    <source>
        <dbReference type="ARBA" id="ARBA00022553"/>
    </source>
</evidence>
<dbReference type="SFLD" id="SFLDG00002">
    <property type="entry name" value="C1.7:_P-type_atpase_like"/>
    <property type="match status" value="1"/>
</dbReference>
<feature type="transmembrane region" description="Helical" evidence="15">
    <location>
        <begin position="1231"/>
        <end position="1252"/>
    </location>
</feature>
<evidence type="ECO:0000256" key="16">
    <source>
        <dbReference type="SAM" id="MobiDB-lite"/>
    </source>
</evidence>
<dbReference type="SFLD" id="SFLDF00027">
    <property type="entry name" value="p-type_atpase"/>
    <property type="match status" value="1"/>
</dbReference>
<dbReference type="Pfam" id="PF16212">
    <property type="entry name" value="PhoLip_ATPase_C"/>
    <property type="match status" value="1"/>
</dbReference>
<evidence type="ECO:0000256" key="8">
    <source>
        <dbReference type="ARBA" id="ARBA00022840"/>
    </source>
</evidence>
<dbReference type="PANTHER" id="PTHR24092">
    <property type="entry name" value="PROBABLE PHOSPHOLIPID-TRANSPORTING ATPASE"/>
    <property type="match status" value="1"/>
</dbReference>
<evidence type="ECO:0000256" key="10">
    <source>
        <dbReference type="ARBA" id="ARBA00022967"/>
    </source>
</evidence>
<evidence type="ECO:0000313" key="19">
    <source>
        <dbReference type="EMBL" id="ORX49075.1"/>
    </source>
</evidence>
<dbReference type="EC" id="7.6.2.1" evidence="15"/>
<dbReference type="InterPro" id="IPR018303">
    <property type="entry name" value="ATPase_P-typ_P_site"/>
</dbReference>
<feature type="transmembrane region" description="Helical" evidence="15">
    <location>
        <begin position="1350"/>
        <end position="1367"/>
    </location>
</feature>
<feature type="transmembrane region" description="Helical" evidence="15">
    <location>
        <begin position="1200"/>
        <end position="1219"/>
    </location>
</feature>
<dbReference type="STRING" id="101127.A0A1X2GA84"/>
<evidence type="ECO:0000256" key="15">
    <source>
        <dbReference type="RuleBase" id="RU362033"/>
    </source>
</evidence>
<keyword evidence="3" id="KW-0813">Transport</keyword>
<dbReference type="Gene3D" id="3.40.50.1000">
    <property type="entry name" value="HAD superfamily/HAD-like"/>
    <property type="match status" value="1"/>
</dbReference>
<organism evidence="19 20">
    <name type="scientific">Hesseltinella vesiculosa</name>
    <dbReference type="NCBI Taxonomy" id="101127"/>
    <lineage>
        <taxon>Eukaryota</taxon>
        <taxon>Fungi</taxon>
        <taxon>Fungi incertae sedis</taxon>
        <taxon>Mucoromycota</taxon>
        <taxon>Mucoromycotina</taxon>
        <taxon>Mucoromycetes</taxon>
        <taxon>Mucorales</taxon>
        <taxon>Cunninghamellaceae</taxon>
        <taxon>Hesseltinella</taxon>
    </lineage>
</organism>
<dbReference type="PRINTS" id="PR00119">
    <property type="entry name" value="CATATPASE"/>
</dbReference>
<name>A0A1X2GA84_9FUNG</name>
<feature type="compositionally biased region" description="Basic and acidic residues" evidence="16">
    <location>
        <begin position="660"/>
        <end position="674"/>
    </location>
</feature>
<evidence type="ECO:0000256" key="1">
    <source>
        <dbReference type="ARBA" id="ARBA00004127"/>
    </source>
</evidence>
<keyword evidence="12 15" id="KW-0472">Membrane</keyword>
<feature type="compositionally biased region" description="Polar residues" evidence="16">
    <location>
        <begin position="287"/>
        <end position="302"/>
    </location>
</feature>
<dbReference type="PANTHER" id="PTHR24092:SF180">
    <property type="entry name" value="PHOSPHOLIPID-TRANSPORTING ATPASE DNF1-RELATED"/>
    <property type="match status" value="1"/>
</dbReference>
<keyword evidence="11 15" id="KW-1133">Transmembrane helix</keyword>
<comment type="catalytic activity">
    <reaction evidence="13 15">
        <text>ATP + H2O + phospholipidSide 1 = ADP + phosphate + phospholipidSide 2.</text>
        <dbReference type="EC" id="7.6.2.1"/>
    </reaction>
</comment>
<dbReference type="Proteomes" id="UP000242146">
    <property type="component" value="Unassembled WGS sequence"/>
</dbReference>
<dbReference type="GO" id="GO:0005783">
    <property type="term" value="C:endoplasmic reticulum"/>
    <property type="evidence" value="ECO:0007669"/>
    <property type="project" value="UniProtKB-ARBA"/>
</dbReference>
<evidence type="ECO:0000256" key="12">
    <source>
        <dbReference type="ARBA" id="ARBA00023136"/>
    </source>
</evidence>
<comment type="subcellular location">
    <subcellularLocation>
        <location evidence="1">Endomembrane system</location>
        <topology evidence="1">Multi-pass membrane protein</topology>
    </subcellularLocation>
    <subcellularLocation>
        <location evidence="15">Membrane</location>
        <topology evidence="15">Multi-pass membrane protein</topology>
    </subcellularLocation>
</comment>
<dbReference type="CDD" id="cd02073">
    <property type="entry name" value="P-type_ATPase_APLT_Dnf-like"/>
    <property type="match status" value="1"/>
</dbReference>
<feature type="compositionally biased region" description="Basic and acidic residues" evidence="16">
    <location>
        <begin position="718"/>
        <end position="739"/>
    </location>
</feature>
<dbReference type="GO" id="GO:0140327">
    <property type="term" value="F:flippase activity"/>
    <property type="evidence" value="ECO:0007669"/>
    <property type="project" value="UniProtKB-ARBA"/>
</dbReference>
<keyword evidence="7 15" id="KW-0547">Nucleotide-binding</keyword>
<feature type="region of interest" description="Disordered" evidence="16">
    <location>
        <begin position="655"/>
        <end position="674"/>
    </location>
</feature>
<dbReference type="InterPro" id="IPR023299">
    <property type="entry name" value="ATPase_P-typ_cyto_dom_N"/>
</dbReference>
<dbReference type="InterPro" id="IPR023214">
    <property type="entry name" value="HAD_sf"/>
</dbReference>
<comment type="similarity">
    <text evidence="2 15">Belongs to the cation transport ATPase (P-type) (TC 3.A.3) family. Type IV subfamily.</text>
</comment>
<dbReference type="InterPro" id="IPR036412">
    <property type="entry name" value="HAD-like_sf"/>
</dbReference>
<dbReference type="GO" id="GO:0045332">
    <property type="term" value="P:phospholipid translocation"/>
    <property type="evidence" value="ECO:0007669"/>
    <property type="project" value="TreeGrafter"/>
</dbReference>
<keyword evidence="20" id="KW-1185">Reference proteome</keyword>
<dbReference type="PROSITE" id="PS00154">
    <property type="entry name" value="ATPASE_E1_E2"/>
    <property type="match status" value="1"/>
</dbReference>
<feature type="compositionally biased region" description="Polar residues" evidence="16">
    <location>
        <begin position="212"/>
        <end position="222"/>
    </location>
</feature>
<dbReference type="Pfam" id="PF13246">
    <property type="entry name" value="Cation_ATPase"/>
    <property type="match status" value="1"/>
</dbReference>
<evidence type="ECO:0000256" key="9">
    <source>
        <dbReference type="ARBA" id="ARBA00022842"/>
    </source>
</evidence>
<evidence type="ECO:0000256" key="7">
    <source>
        <dbReference type="ARBA" id="ARBA00022741"/>
    </source>
</evidence>
<dbReference type="FunFam" id="3.40.1110.10:FF:000087">
    <property type="entry name" value="Phospholipid-transporting ATPase"/>
    <property type="match status" value="1"/>
</dbReference>
<accession>A0A1X2GA84</accession>
<comment type="catalytic activity">
    <reaction evidence="14">
        <text>a 1,2-diacyl-sn-glycero-3-phosphoethanolamine(out) + ATP + H2O = a 1,2-diacyl-sn-glycero-3-phosphoethanolamine(in) + ADP + phosphate + H(+)</text>
        <dbReference type="Rhea" id="RHEA:66132"/>
        <dbReference type="ChEBI" id="CHEBI:15377"/>
        <dbReference type="ChEBI" id="CHEBI:15378"/>
        <dbReference type="ChEBI" id="CHEBI:30616"/>
        <dbReference type="ChEBI" id="CHEBI:43474"/>
        <dbReference type="ChEBI" id="CHEBI:64612"/>
        <dbReference type="ChEBI" id="CHEBI:456216"/>
    </reaction>
    <physiologicalReaction direction="left-to-right" evidence="14">
        <dbReference type="Rhea" id="RHEA:66133"/>
    </physiologicalReaction>
</comment>
<sequence>MPALPKSLNRLQRRPRDNDSPPSEYDLQRTTSTSSYMQQRRNVYVNMDLPASEYDSQGRPINRHYVSNRIRTAKYTPLTFVPKNLFEQFRNVANLFFLFVVILQCVPLFGVTEPAVSALPLIAILVITAIKDAIEDWKRNQSDQRFNHAKTRVLHNWRNVNTPIETHGSWHFVHLVFGFFSTLAGAENKYAHGYRMHVLAKKNNANRKSRRPSTASALTPVSTLPAVPAGDTLSPLQNSQPQRSSTILKTMRHRSDTLRSELSSIFRKREPYRPGVIPHSVLYRTATNDTSAPHNHTQTSLSAHHDNDEDQFLFGGRRPSTHPGTACSVNPTSCDTRWKTIQWQDLHVGDYVQIRNDEPAPADIVILATSELDSICYIETQNLDGETNLKVRQGLPGTADMQTVHDCEQASFYIESEPPHVNLYQFNGVLRWTIDPKDNGTLRSGVSHEKADAINYNNILLRGSVLRNTEWIIGIVVYTGNDTKIMLNTGQTPSKRSKMAKKTNPHVVANFVILAIICIISSVMDSAQFNASGSSRHFDFGIEGSSQAYSGFITFWVTLILYQNIVPISLYISVEIVKTLAAYFIYADIDMYHEETDSYCIPKTWNISDDLGQIEYVFSDKTGTLTQNVMEYKKCTINGVSYGLGKTEAQMGAAKRAAKSLHDGESDCHAPDHEKPLDLEAVDHETGMAVHSTTDLDPTNGHMYENDDDTTKHGSSQHVDDDGKPSPSLDHDHGQGLHDSDDDADDELAGPRKEMLAKQAALFNNRFLSDMPTFVDPRLFEDLAKKDPHANALQHFFVSLALCHSVIAERPDPDQPDKIEYRSQSPDEAALVDTARDLGFVFLGKEGNTAHAEIMGERKAFDILNVLEFNSTRKRMSVIIKPHDSDRIVLLCKGADSVIYERLCDDFGTQHDLEQSQQRLRDDTLKHLELYANEGLRTLCLSYRFISMDEYMPWQRRYQEAASSIINREERVDAACEEIELNMLLMGGTAIEDRLQDGVPDTIAELAKSGIKLWVLTGDKTETAINIGFACNLLTTEMELVVLKASTREEAQDQLAAALEKTKDAPLAHADDNANANATDFALVIDGTTLKYALEPSLKNKLLALGMRCKSVICCRVSPKQKAQVVAMVKKGLKVMTLAIGDGANDVSMIQEANIGVGISGLEGRQAVMASDYAIAQFRFLRKLLLVHGRWSYLRTAEMIMGFFFKNIVWTFVLFWYQIFCQFNGTMMFDYALVTLYNLVFTSLPIIFLGIWDQDLSCRITLKYPELYRMGLRNDKFRTWRFWLTCFDAIFQSSVCFFFPYMLLIGGSSDPSGLDGNGVYEIGTIISGITVVVANVFVVFSLYSYTWLQLLIISLSILVYYAFIAVYSQFNTFLFAGQIRLFGNGNYWLVLILTVAAAFVPRVAAKYYLHQYYPYDNDIIRERELVLHRSRSNHADGPDYTTDIKLEERRPSTKHL</sequence>
<keyword evidence="8 15" id="KW-0067">ATP-binding</keyword>
<dbReference type="Pfam" id="PF16209">
    <property type="entry name" value="PhoLip_ATPase_N"/>
    <property type="match status" value="1"/>
</dbReference>
<feature type="transmembrane region" description="Helical" evidence="15">
    <location>
        <begin position="1282"/>
        <end position="1302"/>
    </location>
</feature>
<evidence type="ECO:0000256" key="3">
    <source>
        <dbReference type="ARBA" id="ARBA00022448"/>
    </source>
</evidence>
<dbReference type="SUPFAM" id="SSF56784">
    <property type="entry name" value="HAD-like"/>
    <property type="match status" value="1"/>
</dbReference>
<feature type="compositionally biased region" description="Polar residues" evidence="16">
    <location>
        <begin position="234"/>
        <end position="248"/>
    </location>
</feature>
<feature type="transmembrane region" description="Helical" evidence="15">
    <location>
        <begin position="92"/>
        <end position="109"/>
    </location>
</feature>
<evidence type="ECO:0000256" key="11">
    <source>
        <dbReference type="ARBA" id="ARBA00022989"/>
    </source>
</evidence>
<feature type="domain" description="P-type ATPase N-terminal" evidence="17">
    <location>
        <begin position="62"/>
        <end position="116"/>
    </location>
</feature>
<dbReference type="InterPro" id="IPR044492">
    <property type="entry name" value="P_typ_ATPase_HD_dom"/>
</dbReference>
<feature type="transmembrane region" description="Helical" evidence="15">
    <location>
        <begin position="507"/>
        <end position="529"/>
    </location>
</feature>
<evidence type="ECO:0000256" key="5">
    <source>
        <dbReference type="ARBA" id="ARBA00022692"/>
    </source>
</evidence>
<dbReference type="SUPFAM" id="SSF81660">
    <property type="entry name" value="Metal cation-transporting ATPase, ATP-binding domain N"/>
    <property type="match status" value="1"/>
</dbReference>
<dbReference type="Gene3D" id="3.40.1110.10">
    <property type="entry name" value="Calcium-transporting ATPase, cytoplasmic domain N"/>
    <property type="match status" value="1"/>
</dbReference>
<dbReference type="SFLD" id="SFLDS00003">
    <property type="entry name" value="Haloacid_Dehalogenase"/>
    <property type="match status" value="1"/>
</dbReference>
<dbReference type="NCBIfam" id="TIGR01652">
    <property type="entry name" value="ATPase-Plipid"/>
    <property type="match status" value="2"/>
</dbReference>
<evidence type="ECO:0000313" key="20">
    <source>
        <dbReference type="Proteomes" id="UP000242146"/>
    </source>
</evidence>
<dbReference type="InterPro" id="IPR032630">
    <property type="entry name" value="P_typ_ATPase_c"/>
</dbReference>
<dbReference type="InterPro" id="IPR032631">
    <property type="entry name" value="P-type_ATPase_N"/>
</dbReference>
<feature type="transmembrane region" description="Helical" evidence="15">
    <location>
        <begin position="1322"/>
        <end position="1343"/>
    </location>
</feature>
<feature type="region of interest" description="Disordered" evidence="16">
    <location>
        <begin position="287"/>
        <end position="310"/>
    </location>
</feature>
<gene>
    <name evidence="19" type="ORF">DM01DRAFT_1325804</name>
</gene>
<evidence type="ECO:0000259" key="17">
    <source>
        <dbReference type="Pfam" id="PF16209"/>
    </source>
</evidence>
<dbReference type="Gene3D" id="2.70.150.10">
    <property type="entry name" value="Calcium-transporting ATPase, cytoplasmic transduction domain A"/>
    <property type="match status" value="1"/>
</dbReference>
<dbReference type="InterPro" id="IPR008250">
    <property type="entry name" value="ATPase_P-typ_transduc_dom_A_sf"/>
</dbReference>
<feature type="domain" description="P-type ATPase C-terminal" evidence="18">
    <location>
        <begin position="1168"/>
        <end position="1414"/>
    </location>
</feature>
<comment type="caution">
    <text evidence="19">The sequence shown here is derived from an EMBL/GenBank/DDBJ whole genome shotgun (WGS) entry which is preliminary data.</text>
</comment>
<dbReference type="InterPro" id="IPR023298">
    <property type="entry name" value="ATPase_P-typ_TM_dom_sf"/>
</dbReference>
<feature type="region of interest" description="Disordered" evidence="16">
    <location>
        <begin position="1"/>
        <end position="34"/>
    </location>
</feature>
<feature type="transmembrane region" description="Helical" evidence="15">
    <location>
        <begin position="549"/>
        <end position="572"/>
    </location>
</feature>
<dbReference type="NCBIfam" id="TIGR01494">
    <property type="entry name" value="ATPase_P-type"/>
    <property type="match status" value="1"/>
</dbReference>
<keyword evidence="10 15" id="KW-1278">Translocase</keyword>
<feature type="transmembrane region" description="Helical" evidence="15">
    <location>
        <begin position="115"/>
        <end position="134"/>
    </location>
</feature>
<evidence type="ECO:0000259" key="18">
    <source>
        <dbReference type="Pfam" id="PF16212"/>
    </source>
</evidence>
<keyword evidence="6" id="KW-0479">Metal-binding</keyword>
<dbReference type="FunFam" id="3.40.50.1000:FF:000023">
    <property type="entry name" value="Phospholipid-transporting ATPase"/>
    <property type="match status" value="1"/>
</dbReference>
<dbReference type="GO" id="GO:0005524">
    <property type="term" value="F:ATP binding"/>
    <property type="evidence" value="ECO:0007669"/>
    <property type="project" value="UniProtKB-UniRule"/>
</dbReference>
<dbReference type="SUPFAM" id="SSF81653">
    <property type="entry name" value="Calcium ATPase, transduction domain A"/>
    <property type="match status" value="1"/>
</dbReference>
<evidence type="ECO:0000256" key="13">
    <source>
        <dbReference type="ARBA" id="ARBA00034036"/>
    </source>
</evidence>
<reference evidence="19 20" key="1">
    <citation type="submission" date="2016-07" db="EMBL/GenBank/DDBJ databases">
        <title>Pervasive Adenine N6-methylation of Active Genes in Fungi.</title>
        <authorList>
            <consortium name="DOE Joint Genome Institute"/>
            <person name="Mondo S.J."/>
            <person name="Dannebaum R.O."/>
            <person name="Kuo R.C."/>
            <person name="Labutti K."/>
            <person name="Haridas S."/>
            <person name="Kuo A."/>
            <person name="Salamov A."/>
            <person name="Ahrendt S.R."/>
            <person name="Lipzen A."/>
            <person name="Sullivan W."/>
            <person name="Andreopoulos W.B."/>
            <person name="Clum A."/>
            <person name="Lindquist E."/>
            <person name="Daum C."/>
            <person name="Ramamoorthy G.K."/>
            <person name="Gryganskyi A."/>
            <person name="Culley D."/>
            <person name="Magnuson J.K."/>
            <person name="James T.Y."/>
            <person name="O'Malley M.A."/>
            <person name="Stajich J.E."/>
            <person name="Spatafora J.W."/>
            <person name="Visel A."/>
            <person name="Grigoriev I.V."/>
        </authorList>
    </citation>
    <scope>NUCLEOTIDE SEQUENCE [LARGE SCALE GENOMIC DNA]</scope>
    <source>
        <strain evidence="19 20">NRRL 3301</strain>
    </source>
</reference>
<evidence type="ECO:0000256" key="14">
    <source>
        <dbReference type="ARBA" id="ARBA00049128"/>
    </source>
</evidence>
<dbReference type="GO" id="GO:0005886">
    <property type="term" value="C:plasma membrane"/>
    <property type="evidence" value="ECO:0007669"/>
    <property type="project" value="TreeGrafter"/>
</dbReference>
<keyword evidence="4" id="KW-0597">Phosphoprotein</keyword>